<organism evidence="3 4">
    <name type="scientific">Ignelater luminosus</name>
    <name type="common">Cucubano</name>
    <name type="synonym">Pyrophorus luminosus</name>
    <dbReference type="NCBI Taxonomy" id="2038154"/>
    <lineage>
        <taxon>Eukaryota</taxon>
        <taxon>Metazoa</taxon>
        <taxon>Ecdysozoa</taxon>
        <taxon>Arthropoda</taxon>
        <taxon>Hexapoda</taxon>
        <taxon>Insecta</taxon>
        <taxon>Pterygota</taxon>
        <taxon>Neoptera</taxon>
        <taxon>Endopterygota</taxon>
        <taxon>Coleoptera</taxon>
        <taxon>Polyphaga</taxon>
        <taxon>Elateriformia</taxon>
        <taxon>Elateroidea</taxon>
        <taxon>Elateridae</taxon>
        <taxon>Agrypninae</taxon>
        <taxon>Pyrophorini</taxon>
        <taxon>Ignelater</taxon>
    </lineage>
</organism>
<accession>A0A8K0FYT8</accession>
<reference evidence="3" key="1">
    <citation type="submission" date="2019-08" db="EMBL/GenBank/DDBJ databases">
        <title>The genome of the North American firefly Photinus pyralis.</title>
        <authorList>
            <consortium name="Photinus pyralis genome working group"/>
            <person name="Fallon T.R."/>
            <person name="Sander Lower S.E."/>
            <person name="Weng J.-K."/>
        </authorList>
    </citation>
    <scope>NUCLEOTIDE SEQUENCE</scope>
    <source>
        <strain evidence="3">TRF0915ILg1</strain>
        <tissue evidence="3">Whole body</tissue>
    </source>
</reference>
<feature type="region of interest" description="Disordered" evidence="1">
    <location>
        <begin position="1"/>
        <end position="31"/>
    </location>
</feature>
<keyword evidence="4" id="KW-1185">Reference proteome</keyword>
<comment type="caution">
    <text evidence="3">The sequence shown here is derived from an EMBL/GenBank/DDBJ whole genome shotgun (WGS) entry which is preliminary data.</text>
</comment>
<evidence type="ECO:0000313" key="3">
    <source>
        <dbReference type="EMBL" id="KAF2879886.1"/>
    </source>
</evidence>
<dbReference type="AlphaFoldDB" id="A0A8K0FYT8"/>
<sequence>MKNKVKPKKVKDEKIYMTHDLTASEREKQKQIREAQEEEKIGKDVKIGYNKVTIDGIIHAYTIYVTAKDLENVEQEMEDAMNAGTASRNEAPTVAVGPSQSLDWLPDNNNAKTFCVKRVNKAEEGYGGKVTCRLCHSKQEIGKKSSAAHVSLQVQSAKMLENSDAKFPPAKIGDNVRIRIPDVDRSRDASHFGRFWTLAVTHTLFRKLWLQKQTPQEWKETVLHPLFKSGDKQNVKTIEGLLSLMLLIRFQKFIEKRLLVTYGCEVCAMRILEHKKLGVCGEKVLRKIYEGEK</sequence>
<dbReference type="InterPro" id="IPR057560">
    <property type="entry name" value="Znf_SCAND3"/>
</dbReference>
<feature type="domain" description="SCAN" evidence="2">
    <location>
        <begin position="109"/>
        <end position="146"/>
    </location>
</feature>
<gene>
    <name evidence="3" type="ORF">ILUMI_26281</name>
</gene>
<evidence type="ECO:0000256" key="1">
    <source>
        <dbReference type="SAM" id="MobiDB-lite"/>
    </source>
</evidence>
<proteinExistence type="predicted"/>
<evidence type="ECO:0000259" key="2">
    <source>
        <dbReference type="Pfam" id="PF23663"/>
    </source>
</evidence>
<dbReference type="OrthoDB" id="6775152at2759"/>
<protein>
    <recommendedName>
        <fullName evidence="2">SCAN domain-containing protein</fullName>
    </recommendedName>
</protein>
<evidence type="ECO:0000313" key="4">
    <source>
        <dbReference type="Proteomes" id="UP000801492"/>
    </source>
</evidence>
<dbReference type="Proteomes" id="UP000801492">
    <property type="component" value="Unassembled WGS sequence"/>
</dbReference>
<dbReference type="Pfam" id="PF23663">
    <property type="entry name" value="Znf_SCAND3"/>
    <property type="match status" value="1"/>
</dbReference>
<feature type="compositionally biased region" description="Basic and acidic residues" evidence="1">
    <location>
        <begin position="10"/>
        <end position="31"/>
    </location>
</feature>
<name>A0A8K0FYT8_IGNLU</name>
<dbReference type="EMBL" id="VTPC01091060">
    <property type="protein sequence ID" value="KAF2879886.1"/>
    <property type="molecule type" value="Genomic_DNA"/>
</dbReference>